<feature type="compositionally biased region" description="Polar residues" evidence="1">
    <location>
        <begin position="434"/>
        <end position="449"/>
    </location>
</feature>
<feature type="region of interest" description="Disordered" evidence="1">
    <location>
        <begin position="1"/>
        <end position="60"/>
    </location>
</feature>
<protein>
    <submittedName>
        <fullName evidence="2">Uncharacterized protein</fullName>
    </submittedName>
</protein>
<organism evidence="2 3">
    <name type="scientific">Hermanssonia centrifuga</name>
    <dbReference type="NCBI Taxonomy" id="98765"/>
    <lineage>
        <taxon>Eukaryota</taxon>
        <taxon>Fungi</taxon>
        <taxon>Dikarya</taxon>
        <taxon>Basidiomycota</taxon>
        <taxon>Agaricomycotina</taxon>
        <taxon>Agaricomycetes</taxon>
        <taxon>Polyporales</taxon>
        <taxon>Meruliaceae</taxon>
        <taxon>Hermanssonia</taxon>
    </lineage>
</organism>
<reference evidence="2 3" key="1">
    <citation type="submission" date="2018-02" db="EMBL/GenBank/DDBJ databases">
        <title>Genome sequence of the basidiomycete white-rot fungus Phlebia centrifuga.</title>
        <authorList>
            <person name="Granchi Z."/>
            <person name="Peng M."/>
            <person name="de Vries R.P."/>
            <person name="Hilden K."/>
            <person name="Makela M.R."/>
            <person name="Grigoriev I."/>
            <person name="Riley R."/>
        </authorList>
    </citation>
    <scope>NUCLEOTIDE SEQUENCE [LARGE SCALE GENOMIC DNA]</scope>
    <source>
        <strain evidence="2 3">FBCC195</strain>
    </source>
</reference>
<dbReference type="Proteomes" id="UP000186601">
    <property type="component" value="Unassembled WGS sequence"/>
</dbReference>
<feature type="compositionally biased region" description="Basic and acidic residues" evidence="1">
    <location>
        <begin position="662"/>
        <end position="676"/>
    </location>
</feature>
<name>A0A2R6NGZ6_9APHY</name>
<dbReference type="EMBL" id="MLYV02001259">
    <property type="protein sequence ID" value="PSR71654.1"/>
    <property type="molecule type" value="Genomic_DNA"/>
</dbReference>
<evidence type="ECO:0000313" key="2">
    <source>
        <dbReference type="EMBL" id="PSR71654.1"/>
    </source>
</evidence>
<feature type="compositionally biased region" description="Basic and acidic residues" evidence="1">
    <location>
        <begin position="404"/>
        <end position="416"/>
    </location>
</feature>
<dbReference type="AlphaFoldDB" id="A0A2R6NGZ6"/>
<feature type="compositionally biased region" description="Polar residues" evidence="1">
    <location>
        <begin position="302"/>
        <end position="317"/>
    </location>
</feature>
<feature type="region of interest" description="Disordered" evidence="1">
    <location>
        <begin position="360"/>
        <end position="685"/>
    </location>
</feature>
<feature type="compositionally biased region" description="Basic and acidic residues" evidence="1">
    <location>
        <begin position="362"/>
        <end position="377"/>
    </location>
</feature>
<dbReference type="OrthoDB" id="3268823at2759"/>
<keyword evidence="3" id="KW-1185">Reference proteome</keyword>
<gene>
    <name evidence="2" type="ORF">PHLCEN_2v12507</name>
</gene>
<accession>A0A2R6NGZ6</accession>
<feature type="compositionally biased region" description="Low complexity" evidence="1">
    <location>
        <begin position="468"/>
        <end position="481"/>
    </location>
</feature>
<evidence type="ECO:0000256" key="1">
    <source>
        <dbReference type="SAM" id="MobiDB-lite"/>
    </source>
</evidence>
<feature type="compositionally biased region" description="Basic and acidic residues" evidence="1">
    <location>
        <begin position="384"/>
        <end position="396"/>
    </location>
</feature>
<feature type="region of interest" description="Disordered" evidence="1">
    <location>
        <begin position="302"/>
        <end position="321"/>
    </location>
</feature>
<sequence length="685" mass="71207">MSGIPPQLDAEPGTPAREWAAKTASALDPSLTKTTTFTTTSKPAGTVMTEPVGTSMNPTTRQMFEEKNMRPGTIAPETFSMSNTIPPSVTTPGYEVPGAYPSNEDTTAHGESITNTAVNTAQRVAESVSNGASTYLPAAAHTAAQYLPKSFVDSVSAYMPGASNPQDEAVMASEHDKLHKKSLPSTELTGQRNREYTEGVGSLPGPIVESEVAKLPDERNATIPTAEGATAIAKDTVHGAAQTAYSAKDRVAQAAPFAFGAAGGANTSLPTSEKLGQQPYEHSGGVGALPGNLNEPAVATLPDQNPRGSTAATSASVGTHGRTFDTTTLPSQEHDIGVGGSVSGGVGALPGKAGEEGVAILPDERGGSGKWEHDDSRNPGMNQRKIEARPLADPKIGETAVLADRARAAGAEKHEAMGNTSSKDTAASVDAPTTVKTDTGPSTGATTPKESAGTWDTHVHSKATQRTGDAAGAAAIGSAVGKRAMEKKDEKQDQKQAQKQEQKQEKPKAENQGKPNEMEDGRGDDDGAHDEKQADLRHVTLEPRAHVLGTEGATWQGVDVGSDAYKRGKNVDIGGGYDTDYHPSQLHPANADYSKEQAQSDDNNEEPLTGAKHADSKLASHAAGTGSATDHDDDSSSHGQKTKKAGFMQKMKGEAMVLLGKAEGKKGHDKVEEGQRIKSGQAASH</sequence>
<feature type="compositionally biased region" description="Basic and acidic residues" evidence="1">
    <location>
        <begin position="483"/>
        <end position="545"/>
    </location>
</feature>
<evidence type="ECO:0000313" key="3">
    <source>
        <dbReference type="Proteomes" id="UP000186601"/>
    </source>
</evidence>
<proteinExistence type="predicted"/>
<comment type="caution">
    <text evidence="2">The sequence shown here is derived from an EMBL/GenBank/DDBJ whole genome shotgun (WGS) entry which is preliminary data.</text>
</comment>